<comment type="caution">
    <text evidence="1">The sequence shown here is derived from an EMBL/GenBank/DDBJ whole genome shotgun (WGS) entry which is preliminary data.</text>
</comment>
<accession>A0A0F9AZT8</accession>
<organism evidence="1">
    <name type="scientific">marine sediment metagenome</name>
    <dbReference type="NCBI Taxonomy" id="412755"/>
    <lineage>
        <taxon>unclassified sequences</taxon>
        <taxon>metagenomes</taxon>
        <taxon>ecological metagenomes</taxon>
    </lineage>
</organism>
<proteinExistence type="predicted"/>
<dbReference type="AlphaFoldDB" id="A0A0F9AZT8"/>
<dbReference type="EMBL" id="LAZR01040172">
    <property type="protein sequence ID" value="KKL15154.1"/>
    <property type="molecule type" value="Genomic_DNA"/>
</dbReference>
<reference evidence="1" key="1">
    <citation type="journal article" date="2015" name="Nature">
        <title>Complex archaea that bridge the gap between prokaryotes and eukaryotes.</title>
        <authorList>
            <person name="Spang A."/>
            <person name="Saw J.H."/>
            <person name="Jorgensen S.L."/>
            <person name="Zaremba-Niedzwiedzka K."/>
            <person name="Martijn J."/>
            <person name="Lind A.E."/>
            <person name="van Eijk R."/>
            <person name="Schleper C."/>
            <person name="Guy L."/>
            <person name="Ettema T.J."/>
        </authorList>
    </citation>
    <scope>NUCLEOTIDE SEQUENCE</scope>
</reference>
<name>A0A0F9AZT8_9ZZZZ</name>
<feature type="non-terminal residue" evidence="1">
    <location>
        <position position="113"/>
    </location>
</feature>
<sequence>MAIDTMFGQVRQFEDFLVTAIADKPEIDVQTSSSTDVTADADGRLRITDGGGNDEDVGAVSFNLNWIAGESDLYMEARCFLSNLTDNKYFVGFTDGIASEDETTFSATSDTVT</sequence>
<protein>
    <submittedName>
        <fullName evidence="1">Uncharacterized protein</fullName>
    </submittedName>
</protein>
<gene>
    <name evidence="1" type="ORF">LCGC14_2508460</name>
</gene>
<evidence type="ECO:0000313" key="1">
    <source>
        <dbReference type="EMBL" id="KKL15154.1"/>
    </source>
</evidence>